<feature type="signal peptide" evidence="1">
    <location>
        <begin position="1"/>
        <end position="21"/>
    </location>
</feature>
<sequence>MNKKKLSALLLAGTLTAGVVGGTFAWFTSQDSVTNQFTTGGNEDDKNTGIDIWEKFEEPTNVVPGTTTDKLVQVKNTSTYDQFIRVKITPKWENSELNKKEETGEGELDYLKLNFVKANLGNGQGKWFKDGDYYYYIGKVAGGKFTNTLLESVTLSKDAKNEYKNQKYQVLVEADSIQADNGAYEEWEDASKTIKDLLAKCENTTGNDSNEAGTAATP</sequence>
<proteinExistence type="predicted"/>
<dbReference type="InterPro" id="IPR024008">
    <property type="entry name" value="BsaA"/>
</dbReference>
<dbReference type="EMBL" id="CYZR01000003">
    <property type="protein sequence ID" value="CUN74681.1"/>
    <property type="molecule type" value="Genomic_DNA"/>
</dbReference>
<dbReference type="InterPro" id="IPR023833">
    <property type="entry name" value="Signal_pept_SipW-depend-type"/>
</dbReference>
<feature type="chain" id="PRO_5045910611" evidence="1">
    <location>
        <begin position="22"/>
        <end position="218"/>
    </location>
</feature>
<reference evidence="2 3" key="1">
    <citation type="submission" date="2015-09" db="EMBL/GenBank/DDBJ databases">
        <authorList>
            <consortium name="Pathogen Informatics"/>
            <person name="Wu L."/>
            <person name="Ma J."/>
        </authorList>
    </citation>
    <scope>NUCLEOTIDE SEQUENCE [LARGE SCALE GENOMIC DNA]</scope>
    <source>
        <strain evidence="2 3">2789STDY5834858</strain>
    </source>
</reference>
<evidence type="ECO:0000256" key="1">
    <source>
        <dbReference type="SAM" id="SignalP"/>
    </source>
</evidence>
<dbReference type="Pfam" id="PF12389">
    <property type="entry name" value="Peptidase_M73"/>
    <property type="match status" value="1"/>
</dbReference>
<dbReference type="NCBIfam" id="TIGR04090">
    <property type="entry name" value="exp_by_SipW_IV"/>
    <property type="match status" value="1"/>
</dbReference>
<dbReference type="RefSeq" id="WP_055258212.1">
    <property type="nucleotide sequence ID" value="NZ_CABIXL010000003.1"/>
</dbReference>
<accession>A0ABP2ANU7</accession>
<dbReference type="NCBIfam" id="TIGR04088">
    <property type="entry name" value="cognate_SipW"/>
    <property type="match status" value="1"/>
</dbReference>
<evidence type="ECO:0000313" key="3">
    <source>
        <dbReference type="Proteomes" id="UP000095488"/>
    </source>
</evidence>
<gene>
    <name evidence="2" type="ORF">ERS852473_00971</name>
</gene>
<organism evidence="2 3">
    <name type="scientific">Sarcina ventriculi</name>
    <name type="common">Clostridium ventriculi</name>
    <dbReference type="NCBI Taxonomy" id="1267"/>
    <lineage>
        <taxon>Bacteria</taxon>
        <taxon>Bacillati</taxon>
        <taxon>Bacillota</taxon>
        <taxon>Clostridia</taxon>
        <taxon>Eubacteriales</taxon>
        <taxon>Clostridiaceae</taxon>
        <taxon>Sarcina</taxon>
    </lineage>
</organism>
<protein>
    <submittedName>
        <fullName evidence="2">Alternate signal-mediated exported protein, CPF_0494 family</fullName>
    </submittedName>
</protein>
<keyword evidence="1" id="KW-0732">Signal</keyword>
<comment type="caution">
    <text evidence="2">The sequence shown here is derived from an EMBL/GenBank/DDBJ whole genome shotgun (WGS) entry which is preliminary data.</text>
</comment>
<keyword evidence="3" id="KW-1185">Reference proteome</keyword>
<dbReference type="Proteomes" id="UP000095488">
    <property type="component" value="Unassembled WGS sequence"/>
</dbReference>
<evidence type="ECO:0000313" key="2">
    <source>
        <dbReference type="EMBL" id="CUN74681.1"/>
    </source>
</evidence>
<name>A0ABP2ANU7_SARVE</name>
<dbReference type="InterPro" id="IPR022121">
    <property type="entry name" value="Peptidase_M73_camelysin"/>
</dbReference>